<proteinExistence type="predicted"/>
<sequence>MPQIRIVLVHGKWERGDDRANHALIIAAMEASRNSASRATED</sequence>
<name>A0A0A9S0T2_ARUDO</name>
<dbReference type="AlphaFoldDB" id="A0A0A9S0T2"/>
<reference evidence="1" key="1">
    <citation type="submission" date="2014-09" db="EMBL/GenBank/DDBJ databases">
        <authorList>
            <person name="Magalhaes I.L.F."/>
            <person name="Oliveira U."/>
            <person name="Santos F.R."/>
            <person name="Vidigal T.H.D.A."/>
            <person name="Brescovit A.D."/>
            <person name="Santos A.J."/>
        </authorList>
    </citation>
    <scope>NUCLEOTIDE SEQUENCE</scope>
    <source>
        <tissue evidence="1">Shoot tissue taken approximately 20 cm above the soil surface</tissue>
    </source>
</reference>
<protein>
    <submittedName>
        <fullName evidence="1">Uncharacterized protein</fullName>
    </submittedName>
</protein>
<organism evidence="1">
    <name type="scientific">Arundo donax</name>
    <name type="common">Giant reed</name>
    <name type="synonym">Donax arundinaceus</name>
    <dbReference type="NCBI Taxonomy" id="35708"/>
    <lineage>
        <taxon>Eukaryota</taxon>
        <taxon>Viridiplantae</taxon>
        <taxon>Streptophyta</taxon>
        <taxon>Embryophyta</taxon>
        <taxon>Tracheophyta</taxon>
        <taxon>Spermatophyta</taxon>
        <taxon>Magnoliopsida</taxon>
        <taxon>Liliopsida</taxon>
        <taxon>Poales</taxon>
        <taxon>Poaceae</taxon>
        <taxon>PACMAD clade</taxon>
        <taxon>Arundinoideae</taxon>
        <taxon>Arundineae</taxon>
        <taxon>Arundo</taxon>
    </lineage>
</organism>
<evidence type="ECO:0000313" key="1">
    <source>
        <dbReference type="EMBL" id="JAD51794.1"/>
    </source>
</evidence>
<dbReference type="EMBL" id="GBRH01246101">
    <property type="protein sequence ID" value="JAD51794.1"/>
    <property type="molecule type" value="Transcribed_RNA"/>
</dbReference>
<accession>A0A0A9S0T2</accession>
<reference evidence="1" key="2">
    <citation type="journal article" date="2015" name="Data Brief">
        <title>Shoot transcriptome of the giant reed, Arundo donax.</title>
        <authorList>
            <person name="Barrero R.A."/>
            <person name="Guerrero F.D."/>
            <person name="Moolhuijzen P."/>
            <person name="Goolsby J.A."/>
            <person name="Tidwell J."/>
            <person name="Bellgard S.E."/>
            <person name="Bellgard M.I."/>
        </authorList>
    </citation>
    <scope>NUCLEOTIDE SEQUENCE</scope>
    <source>
        <tissue evidence="1">Shoot tissue taken approximately 20 cm above the soil surface</tissue>
    </source>
</reference>